<dbReference type="KEGG" id="sgbi:P3F81_10795"/>
<gene>
    <name evidence="3" type="ORF">P3F81_10795</name>
</gene>
<dbReference type="NCBIfam" id="TIGR00369">
    <property type="entry name" value="unchar_dom_1"/>
    <property type="match status" value="1"/>
</dbReference>
<dbReference type="InterPro" id="IPR052723">
    <property type="entry name" value="Acyl-CoA_thioesterase_PaaI"/>
</dbReference>
<dbReference type="PANTHER" id="PTHR42856">
    <property type="entry name" value="ACYL-COENZYME A THIOESTERASE PAAI"/>
    <property type="match status" value="1"/>
</dbReference>
<dbReference type="InterPro" id="IPR029069">
    <property type="entry name" value="HotDog_dom_sf"/>
</dbReference>
<dbReference type="EMBL" id="CP120678">
    <property type="protein sequence ID" value="WIW70369.1"/>
    <property type="molecule type" value="Genomic_DNA"/>
</dbReference>
<dbReference type="AlphaFoldDB" id="A0A9Y2EV41"/>
<dbReference type="InterPro" id="IPR006683">
    <property type="entry name" value="Thioestr_dom"/>
</dbReference>
<keyword evidence="4" id="KW-1185">Reference proteome</keyword>
<feature type="domain" description="Thioesterase" evidence="2">
    <location>
        <begin position="51"/>
        <end position="126"/>
    </location>
</feature>
<sequence length="140" mass="15311">MAEFTEEFMEKMEQFYENDPFIHVIDMSLVNIEDGQVTLGMPITEKHTNAHGIAHGGVLMSLADTAMGASCMSVNKKVVTMDLNINFIRAAKLGENVIAVAEVLHNGGKTMVSEAKILSEKGDLCAKARGTFFVIDNFVK</sequence>
<dbReference type="Pfam" id="PF03061">
    <property type="entry name" value="4HBT"/>
    <property type="match status" value="1"/>
</dbReference>
<organism evidence="3 4">
    <name type="scientific">Selenobaculum gibii</name>
    <dbReference type="NCBI Taxonomy" id="3054208"/>
    <lineage>
        <taxon>Bacteria</taxon>
        <taxon>Bacillati</taxon>
        <taxon>Bacillota</taxon>
        <taxon>Negativicutes</taxon>
        <taxon>Selenomonadales</taxon>
        <taxon>Selenomonadaceae</taxon>
        <taxon>Selenobaculum</taxon>
    </lineage>
</organism>
<dbReference type="InterPro" id="IPR003736">
    <property type="entry name" value="PAAI_dom"/>
</dbReference>
<protein>
    <submittedName>
        <fullName evidence="3">PaaI family thioesterase</fullName>
    </submittedName>
</protein>
<reference evidence="3" key="1">
    <citation type="submission" date="2023-03" db="EMBL/GenBank/DDBJ databases">
        <title>Selenobaculum gbiensis gen. nov. sp. nov., a new bacterium isolated from the gut microbiota of IBD patient.</title>
        <authorList>
            <person name="Yeo S."/>
            <person name="Park H."/>
            <person name="Huh C.S."/>
        </authorList>
    </citation>
    <scope>NUCLEOTIDE SEQUENCE</scope>
    <source>
        <strain evidence="3">ICN-92133</strain>
    </source>
</reference>
<keyword evidence="1" id="KW-0378">Hydrolase</keyword>
<dbReference type="SUPFAM" id="SSF54637">
    <property type="entry name" value="Thioesterase/thiol ester dehydrase-isomerase"/>
    <property type="match status" value="1"/>
</dbReference>
<dbReference type="PANTHER" id="PTHR42856:SF1">
    <property type="entry name" value="ACYL-COENZYME A THIOESTERASE PAAI"/>
    <property type="match status" value="1"/>
</dbReference>
<dbReference type="RefSeq" id="WP_309320387.1">
    <property type="nucleotide sequence ID" value="NZ_CP120678.1"/>
</dbReference>
<dbReference type="CDD" id="cd03443">
    <property type="entry name" value="PaaI_thioesterase"/>
    <property type="match status" value="1"/>
</dbReference>
<evidence type="ECO:0000256" key="1">
    <source>
        <dbReference type="ARBA" id="ARBA00022801"/>
    </source>
</evidence>
<proteinExistence type="predicted"/>
<dbReference type="Gene3D" id="3.10.129.10">
    <property type="entry name" value="Hotdog Thioesterase"/>
    <property type="match status" value="1"/>
</dbReference>
<dbReference type="Proteomes" id="UP001243623">
    <property type="component" value="Chromosome"/>
</dbReference>
<evidence type="ECO:0000313" key="3">
    <source>
        <dbReference type="EMBL" id="WIW70369.1"/>
    </source>
</evidence>
<evidence type="ECO:0000313" key="4">
    <source>
        <dbReference type="Proteomes" id="UP001243623"/>
    </source>
</evidence>
<name>A0A9Y2EV41_9FIRM</name>
<accession>A0A9Y2EV41</accession>
<evidence type="ECO:0000259" key="2">
    <source>
        <dbReference type="Pfam" id="PF03061"/>
    </source>
</evidence>
<dbReference type="GO" id="GO:0016289">
    <property type="term" value="F:acyl-CoA hydrolase activity"/>
    <property type="evidence" value="ECO:0007669"/>
    <property type="project" value="UniProtKB-ARBA"/>
</dbReference>